<name>A0A0N0U8M7_9EURY</name>
<protein>
    <submittedName>
        <fullName evidence="1">Uncharacterized protein</fullName>
    </submittedName>
</protein>
<gene>
    <name evidence="1" type="ORF">AMS69_18800</name>
</gene>
<accession>A0A0N0U8M7</accession>
<reference evidence="1 2" key="1">
    <citation type="submission" date="2015-08" db="EMBL/GenBank/DDBJ databases">
        <title>Genomes of Isolates from Cabo Rojo, PR.</title>
        <authorList>
            <person name="Sanchez-Nieves R.L."/>
            <person name="Montalvo-Rodriguez R."/>
        </authorList>
    </citation>
    <scope>NUCLEOTIDE SEQUENCE [LARGE SCALE GENOMIC DNA]</scope>
    <source>
        <strain evidence="1 2">SL3</strain>
    </source>
</reference>
<dbReference type="Proteomes" id="UP000037729">
    <property type="component" value="Unassembled WGS sequence"/>
</dbReference>
<proteinExistence type="predicted"/>
<comment type="caution">
    <text evidence="1">The sequence shown here is derived from an EMBL/GenBank/DDBJ whole genome shotgun (WGS) entry which is preliminary data.</text>
</comment>
<dbReference type="EMBL" id="LIUF01000011">
    <property type="protein sequence ID" value="KOX91426.1"/>
    <property type="molecule type" value="Genomic_DNA"/>
</dbReference>
<dbReference type="AlphaFoldDB" id="A0A0N0U8M7"/>
<organism evidence="1 2">
    <name type="scientific">Haloarcula rubripromontorii</name>
    <dbReference type="NCBI Taxonomy" id="1705562"/>
    <lineage>
        <taxon>Archaea</taxon>
        <taxon>Methanobacteriati</taxon>
        <taxon>Methanobacteriota</taxon>
        <taxon>Stenosarchaea group</taxon>
        <taxon>Halobacteria</taxon>
        <taxon>Halobacteriales</taxon>
        <taxon>Haloarculaceae</taxon>
        <taxon>Haloarcula</taxon>
    </lineage>
</organism>
<sequence length="86" mass="9916">MAEFVSEYRLVRFERKLANARHSAKPHGIRVASLKIVYTESIVVSLSFKIAEFGFICVKVIELLIPRYRAEVDSITIRDSLIIPYM</sequence>
<evidence type="ECO:0000313" key="2">
    <source>
        <dbReference type="Proteomes" id="UP000037729"/>
    </source>
</evidence>
<evidence type="ECO:0000313" key="1">
    <source>
        <dbReference type="EMBL" id="KOX91426.1"/>
    </source>
</evidence>
<keyword evidence="2" id="KW-1185">Reference proteome</keyword>